<evidence type="ECO:0000259" key="3">
    <source>
        <dbReference type="Pfam" id="PF00588"/>
    </source>
</evidence>
<accession>V5SBR9</accession>
<sequence>MTSTNWPPKARGYFAIGAERSSKALNLGNLMRSAHAFGAGFTFTIGAQYQALEARADTSKGHWHLPHYNWDTPADLILPKGCRLVGVELIDEAVDLPSFRHPLQAAYVLGPERGSLSDALLERCDFTVKIPTSFCVNVAMAGAIVMYDRVKSLAPFAARPISEGVLSVTPVPPVRINTGGGGRVDDRAVSLPV</sequence>
<protein>
    <submittedName>
        <fullName evidence="4">rRNA methyltransferase</fullName>
    </submittedName>
</protein>
<dbReference type="InterPro" id="IPR001537">
    <property type="entry name" value="SpoU_MeTrfase"/>
</dbReference>
<dbReference type="HOGENOM" id="CLU_095692_2_0_5"/>
<dbReference type="EMBL" id="CP006912">
    <property type="protein sequence ID" value="AHB47419.1"/>
    <property type="molecule type" value="Genomic_DNA"/>
</dbReference>
<keyword evidence="1 4" id="KW-0489">Methyltransferase</keyword>
<keyword evidence="2 4" id="KW-0808">Transferase</keyword>
<dbReference type="AlphaFoldDB" id="V5SBR9"/>
<dbReference type="InterPro" id="IPR029026">
    <property type="entry name" value="tRNA_m1G_MTases_N"/>
</dbReference>
<dbReference type="PATRIC" id="fig|1029756.8.peg.387"/>
<evidence type="ECO:0000313" key="5">
    <source>
        <dbReference type="Proteomes" id="UP000018542"/>
    </source>
</evidence>
<dbReference type="Pfam" id="PF00588">
    <property type="entry name" value="SpoU_methylase"/>
    <property type="match status" value="1"/>
</dbReference>
<evidence type="ECO:0000256" key="1">
    <source>
        <dbReference type="ARBA" id="ARBA00022603"/>
    </source>
</evidence>
<dbReference type="GO" id="GO:0003723">
    <property type="term" value="F:RNA binding"/>
    <property type="evidence" value="ECO:0007669"/>
    <property type="project" value="InterPro"/>
</dbReference>
<dbReference type="GO" id="GO:0006396">
    <property type="term" value="P:RNA processing"/>
    <property type="evidence" value="ECO:0007669"/>
    <property type="project" value="InterPro"/>
</dbReference>
<proteinExistence type="predicted"/>
<dbReference type="OrthoDB" id="4578643at2"/>
<dbReference type="InterPro" id="IPR029028">
    <property type="entry name" value="Alpha/beta_knot_MTases"/>
</dbReference>
<gene>
    <name evidence="4" type="ORF">W911_01820</name>
</gene>
<evidence type="ECO:0000256" key="2">
    <source>
        <dbReference type="ARBA" id="ARBA00022679"/>
    </source>
</evidence>
<evidence type="ECO:0000313" key="4">
    <source>
        <dbReference type="EMBL" id="AHB47419.1"/>
    </source>
</evidence>
<dbReference type="PANTHER" id="PTHR43191:SF7">
    <property type="entry name" value="OBP33PEP LIKE PROTEIN"/>
    <property type="match status" value="1"/>
</dbReference>
<feature type="domain" description="tRNA/rRNA methyltransferase SpoU type" evidence="3">
    <location>
        <begin position="18"/>
        <end position="147"/>
    </location>
</feature>
<dbReference type="Gene3D" id="3.40.1280.10">
    <property type="match status" value="1"/>
</dbReference>
<reference evidence="4 5" key="1">
    <citation type="journal article" date="2014" name="Genome Announc.">
        <title>Complete Genome Sequence of Hyphomicrobium nitrativorans Strain NL23, a Denitrifying Bacterium Isolated from Biofilm of a Methanol-Fed Denitrification System Treating Seawater at the Montreal Biodome.</title>
        <authorList>
            <person name="Martineau C."/>
            <person name="Villeneuve C."/>
            <person name="Mauffrey F."/>
            <person name="Villemur R."/>
        </authorList>
    </citation>
    <scope>NUCLEOTIDE SEQUENCE [LARGE SCALE GENOMIC DNA]</scope>
    <source>
        <strain evidence="4">NL23</strain>
    </source>
</reference>
<organism evidence="4 5">
    <name type="scientific">Hyphomicrobium nitrativorans NL23</name>
    <dbReference type="NCBI Taxonomy" id="1029756"/>
    <lineage>
        <taxon>Bacteria</taxon>
        <taxon>Pseudomonadati</taxon>
        <taxon>Pseudomonadota</taxon>
        <taxon>Alphaproteobacteria</taxon>
        <taxon>Hyphomicrobiales</taxon>
        <taxon>Hyphomicrobiaceae</taxon>
        <taxon>Hyphomicrobium</taxon>
    </lineage>
</organism>
<dbReference type="PANTHER" id="PTHR43191">
    <property type="entry name" value="RRNA METHYLTRANSFERASE 3"/>
    <property type="match status" value="1"/>
</dbReference>
<keyword evidence="5" id="KW-1185">Reference proteome</keyword>
<dbReference type="Proteomes" id="UP000018542">
    <property type="component" value="Chromosome"/>
</dbReference>
<dbReference type="KEGG" id="hni:W911_01820"/>
<name>V5SBR9_9HYPH</name>
<dbReference type="InterPro" id="IPR051259">
    <property type="entry name" value="rRNA_Methyltransferase"/>
</dbReference>
<dbReference type="SUPFAM" id="SSF75217">
    <property type="entry name" value="alpha/beta knot"/>
    <property type="match status" value="1"/>
</dbReference>
<dbReference type="RefSeq" id="WP_023785796.1">
    <property type="nucleotide sequence ID" value="NC_022997.1"/>
</dbReference>
<dbReference type="GO" id="GO:0008173">
    <property type="term" value="F:RNA methyltransferase activity"/>
    <property type="evidence" value="ECO:0007669"/>
    <property type="project" value="InterPro"/>
</dbReference>
<dbReference type="CDD" id="cd18098">
    <property type="entry name" value="SpoU-like"/>
    <property type="match status" value="1"/>
</dbReference>
<dbReference type="STRING" id="1029756.W911_01820"/>
<dbReference type="GO" id="GO:0032259">
    <property type="term" value="P:methylation"/>
    <property type="evidence" value="ECO:0007669"/>
    <property type="project" value="UniProtKB-KW"/>
</dbReference>